<gene>
    <name evidence="3" type="ORF">BCR41DRAFT_394132</name>
</gene>
<feature type="domain" description="F-box" evidence="2">
    <location>
        <begin position="143"/>
        <end position="190"/>
    </location>
</feature>
<evidence type="ECO:0000256" key="1">
    <source>
        <dbReference type="SAM" id="MobiDB-lite"/>
    </source>
</evidence>
<dbReference type="SUPFAM" id="SSF81383">
    <property type="entry name" value="F-box domain"/>
    <property type="match status" value="1"/>
</dbReference>
<dbReference type="AlphaFoldDB" id="A0A1Y2GUA6"/>
<evidence type="ECO:0000313" key="3">
    <source>
        <dbReference type="EMBL" id="ORZ23806.1"/>
    </source>
</evidence>
<dbReference type="OrthoDB" id="2387036at2759"/>
<feature type="region of interest" description="Disordered" evidence="1">
    <location>
        <begin position="62"/>
        <end position="86"/>
    </location>
</feature>
<proteinExistence type="predicted"/>
<name>A0A1Y2GUA6_9FUNG</name>
<evidence type="ECO:0000259" key="2">
    <source>
        <dbReference type="PROSITE" id="PS50181"/>
    </source>
</evidence>
<organism evidence="3 4">
    <name type="scientific">Lobosporangium transversale</name>
    <dbReference type="NCBI Taxonomy" id="64571"/>
    <lineage>
        <taxon>Eukaryota</taxon>
        <taxon>Fungi</taxon>
        <taxon>Fungi incertae sedis</taxon>
        <taxon>Mucoromycota</taxon>
        <taxon>Mortierellomycotina</taxon>
        <taxon>Mortierellomycetes</taxon>
        <taxon>Mortierellales</taxon>
        <taxon>Mortierellaceae</taxon>
        <taxon>Lobosporangium</taxon>
    </lineage>
</organism>
<dbReference type="InParanoid" id="A0A1Y2GUA6"/>
<dbReference type="InterPro" id="IPR036047">
    <property type="entry name" value="F-box-like_dom_sf"/>
</dbReference>
<accession>A0A1Y2GUA6</accession>
<sequence length="773" mass="87641">MSCRKIIKTCRRHSQIERFIFEGCACVAFSGSRSYNLQHKKSIQTNERITTSDKALEKETLGDIDGSGSVMSDSIDGHNPQHDARSNVDQNYHLTTQAQLQRQMLTCNSQLCITSNHGPYKLELCMPKRYEPVLPLLPYFVACFSPTKLPTDVFVHFLQFLAPGDLWRLCEVSRDMRTAVLSYMSAPKRIEFEIVRVLRQENWYTPSEWLRVAHVMQFESIMDNYWATFRSRLHLPIPPPPPEPSLEGESLPSPVFGPGYADFPDTQPNRGQVRGQYWEAQSELLMITLTEEMPYGKSPEHHRTLPSAVLPNTGFKTEEETAQGEGPVIEENDIVGGINSQGTNENNHVAAKGLNAAMPLTHIQLIRKAVLDSHLNPPPLPLQRFQSMVNVIFDANLVRLDRRRAIINCARYTAAAIESVFGRTIEGRLPIDPTTLLSVTTATKAATGLRLEMLAPQGGAPAVAVPPETMTMTKETLILPSPKLNNCFKQMLWHGCISNLIRLYNFIQELHTRPSVLNLRTYSDSLLNTSYSALRRYQELEDIFVFSGTAGVSACQSSSSACPSGIEQRMKSREKQLNQRVHEAHDQAFTRKRFMMKERIRRDRLVKEELLSICHMACGLFKIRDFYLPGESSSPLSIVALLRRGSPWGVGAWREGEWRSTPVDLDHDIDEIAMSRRLHLEQEYRFESGLLSHQGLSPNEAQARMSELFSLSPGRHGLEECDDMIDQGPWQRLSLATIQFLAHENLEWAGSGADPELSWLRVTFQDEAWYYHE</sequence>
<protein>
    <recommendedName>
        <fullName evidence="2">F-box domain-containing protein</fullName>
    </recommendedName>
</protein>
<dbReference type="GeneID" id="33570463"/>
<dbReference type="InterPro" id="IPR001810">
    <property type="entry name" value="F-box_dom"/>
</dbReference>
<keyword evidence="4" id="KW-1185">Reference proteome</keyword>
<dbReference type="EMBL" id="MCFF01000009">
    <property type="protein sequence ID" value="ORZ23806.1"/>
    <property type="molecule type" value="Genomic_DNA"/>
</dbReference>
<dbReference type="Proteomes" id="UP000193648">
    <property type="component" value="Unassembled WGS sequence"/>
</dbReference>
<dbReference type="RefSeq" id="XP_021883620.1">
    <property type="nucleotide sequence ID" value="XM_022028620.1"/>
</dbReference>
<reference evidence="3 4" key="1">
    <citation type="submission" date="2016-07" db="EMBL/GenBank/DDBJ databases">
        <title>Pervasive Adenine N6-methylation of Active Genes in Fungi.</title>
        <authorList>
            <consortium name="DOE Joint Genome Institute"/>
            <person name="Mondo S.J."/>
            <person name="Dannebaum R.O."/>
            <person name="Kuo R.C."/>
            <person name="Labutti K."/>
            <person name="Haridas S."/>
            <person name="Kuo A."/>
            <person name="Salamov A."/>
            <person name="Ahrendt S.R."/>
            <person name="Lipzen A."/>
            <person name="Sullivan W."/>
            <person name="Andreopoulos W.B."/>
            <person name="Clum A."/>
            <person name="Lindquist E."/>
            <person name="Daum C."/>
            <person name="Ramamoorthy G.K."/>
            <person name="Gryganskyi A."/>
            <person name="Culley D."/>
            <person name="Magnuson J.K."/>
            <person name="James T.Y."/>
            <person name="O'Malley M.A."/>
            <person name="Stajich J.E."/>
            <person name="Spatafora J.W."/>
            <person name="Visel A."/>
            <person name="Grigoriev I.V."/>
        </authorList>
    </citation>
    <scope>NUCLEOTIDE SEQUENCE [LARGE SCALE GENOMIC DNA]</scope>
    <source>
        <strain evidence="3 4">NRRL 3116</strain>
    </source>
</reference>
<comment type="caution">
    <text evidence="3">The sequence shown here is derived from an EMBL/GenBank/DDBJ whole genome shotgun (WGS) entry which is preliminary data.</text>
</comment>
<feature type="compositionally biased region" description="Basic and acidic residues" evidence="1">
    <location>
        <begin position="75"/>
        <end position="86"/>
    </location>
</feature>
<evidence type="ECO:0000313" key="4">
    <source>
        <dbReference type="Proteomes" id="UP000193648"/>
    </source>
</evidence>
<dbReference type="PROSITE" id="PS50181">
    <property type="entry name" value="FBOX"/>
    <property type="match status" value="1"/>
</dbReference>